<gene>
    <name evidence="1" type="ORF">B0T18DRAFT_429482</name>
</gene>
<protein>
    <submittedName>
        <fullName evidence="1">Uncharacterized protein</fullName>
    </submittedName>
</protein>
<organism evidence="1 2">
    <name type="scientific">Schizothecium vesticola</name>
    <dbReference type="NCBI Taxonomy" id="314040"/>
    <lineage>
        <taxon>Eukaryota</taxon>
        <taxon>Fungi</taxon>
        <taxon>Dikarya</taxon>
        <taxon>Ascomycota</taxon>
        <taxon>Pezizomycotina</taxon>
        <taxon>Sordariomycetes</taxon>
        <taxon>Sordariomycetidae</taxon>
        <taxon>Sordariales</taxon>
        <taxon>Schizotheciaceae</taxon>
        <taxon>Schizothecium</taxon>
    </lineage>
</organism>
<name>A0AA40K5C5_9PEZI</name>
<proteinExistence type="predicted"/>
<sequence>MGPSFPTSSSSSPAAPRPRAAILTRATPAARAMTVAALALGAGAAAGFKYVATTMQENEAAQRRADSLYVSVDRSGGGV</sequence>
<evidence type="ECO:0000313" key="1">
    <source>
        <dbReference type="EMBL" id="KAK0746534.1"/>
    </source>
</evidence>
<evidence type="ECO:0000313" key="2">
    <source>
        <dbReference type="Proteomes" id="UP001172155"/>
    </source>
</evidence>
<keyword evidence="2" id="KW-1185">Reference proteome</keyword>
<reference evidence="1" key="1">
    <citation type="submission" date="2023-06" db="EMBL/GenBank/DDBJ databases">
        <title>Genome-scale phylogeny and comparative genomics of the fungal order Sordariales.</title>
        <authorList>
            <consortium name="Lawrence Berkeley National Laboratory"/>
            <person name="Hensen N."/>
            <person name="Bonometti L."/>
            <person name="Westerberg I."/>
            <person name="Brannstrom I.O."/>
            <person name="Guillou S."/>
            <person name="Cros-Aarteil S."/>
            <person name="Calhoun S."/>
            <person name="Haridas S."/>
            <person name="Kuo A."/>
            <person name="Mondo S."/>
            <person name="Pangilinan J."/>
            <person name="Riley R."/>
            <person name="LaButti K."/>
            <person name="Andreopoulos B."/>
            <person name="Lipzen A."/>
            <person name="Chen C."/>
            <person name="Yanf M."/>
            <person name="Daum C."/>
            <person name="Ng V."/>
            <person name="Clum A."/>
            <person name="Steindorff A."/>
            <person name="Ohm R."/>
            <person name="Martin F."/>
            <person name="Silar P."/>
            <person name="Natvig D."/>
            <person name="Lalanne C."/>
            <person name="Gautier V."/>
            <person name="Ament-velasquez S.L."/>
            <person name="Kruys A."/>
            <person name="Hutchinson M.I."/>
            <person name="Powell A.J."/>
            <person name="Barry K."/>
            <person name="Miller A.N."/>
            <person name="Grigoriev I.V."/>
            <person name="Debuchy R."/>
            <person name="Gladieux P."/>
            <person name="Thoren M.H."/>
            <person name="Johannesson H."/>
        </authorList>
    </citation>
    <scope>NUCLEOTIDE SEQUENCE</scope>
    <source>
        <strain evidence="1">SMH3187-1</strain>
    </source>
</reference>
<dbReference type="EMBL" id="JAUKUD010000004">
    <property type="protein sequence ID" value="KAK0746534.1"/>
    <property type="molecule type" value="Genomic_DNA"/>
</dbReference>
<comment type="caution">
    <text evidence="1">The sequence shown here is derived from an EMBL/GenBank/DDBJ whole genome shotgun (WGS) entry which is preliminary data.</text>
</comment>
<dbReference type="AlphaFoldDB" id="A0AA40K5C5"/>
<accession>A0AA40K5C5</accession>
<dbReference type="Proteomes" id="UP001172155">
    <property type="component" value="Unassembled WGS sequence"/>
</dbReference>